<dbReference type="InterPro" id="IPR041492">
    <property type="entry name" value="HAD_2"/>
</dbReference>
<dbReference type="Pfam" id="PF13419">
    <property type="entry name" value="HAD_2"/>
    <property type="match status" value="1"/>
</dbReference>
<dbReference type="GO" id="GO:0005829">
    <property type="term" value="C:cytosol"/>
    <property type="evidence" value="ECO:0007669"/>
    <property type="project" value="TreeGrafter"/>
</dbReference>
<dbReference type="Gene3D" id="3.40.50.1000">
    <property type="entry name" value="HAD superfamily/HAD-like"/>
    <property type="match status" value="1"/>
</dbReference>
<dbReference type="PANTHER" id="PTHR43434">
    <property type="entry name" value="PHOSPHOGLYCOLATE PHOSPHATASE"/>
    <property type="match status" value="1"/>
</dbReference>
<dbReference type="PANTHER" id="PTHR43434:SF1">
    <property type="entry name" value="PHOSPHOGLYCOLATE PHOSPHATASE"/>
    <property type="match status" value="1"/>
</dbReference>
<reference evidence="1" key="1">
    <citation type="submission" date="2020-05" db="EMBL/GenBank/DDBJ databases">
        <authorList>
            <person name="Chiriac C."/>
            <person name="Salcher M."/>
            <person name="Ghai R."/>
            <person name="Kavagutti S V."/>
        </authorList>
    </citation>
    <scope>NUCLEOTIDE SEQUENCE</scope>
</reference>
<protein>
    <submittedName>
        <fullName evidence="1">Unannotated protein</fullName>
    </submittedName>
</protein>
<dbReference type="Gene3D" id="1.10.150.240">
    <property type="entry name" value="Putative phosphatase, domain 2"/>
    <property type="match status" value="1"/>
</dbReference>
<evidence type="ECO:0000313" key="1">
    <source>
        <dbReference type="EMBL" id="CAB4680350.1"/>
    </source>
</evidence>
<dbReference type="NCBIfam" id="TIGR01549">
    <property type="entry name" value="HAD-SF-IA-v1"/>
    <property type="match status" value="1"/>
</dbReference>
<dbReference type="InterPro" id="IPR023198">
    <property type="entry name" value="PGP-like_dom2"/>
</dbReference>
<dbReference type="AlphaFoldDB" id="A0A6J6N166"/>
<dbReference type="GO" id="GO:0008967">
    <property type="term" value="F:phosphoglycolate phosphatase activity"/>
    <property type="evidence" value="ECO:0007669"/>
    <property type="project" value="TreeGrafter"/>
</dbReference>
<dbReference type="SUPFAM" id="SSF56784">
    <property type="entry name" value="HAD-like"/>
    <property type="match status" value="1"/>
</dbReference>
<dbReference type="GO" id="GO:0006281">
    <property type="term" value="P:DNA repair"/>
    <property type="evidence" value="ECO:0007669"/>
    <property type="project" value="TreeGrafter"/>
</dbReference>
<dbReference type="InterPro" id="IPR036412">
    <property type="entry name" value="HAD-like_sf"/>
</dbReference>
<name>A0A6J6N166_9ZZZZ</name>
<sequence length="193" mass="21246">MTNKRGSRRASSTTNNVAVCDLDGTLIDSDRALVDAFIALGIDEDEITFGHVLAEECDRLGISVEDYVAAYDPTQTSPFDGVVDLIASLDRWAVCSNKHPISGRSELNRLQWFPEAALFADAFQGPKQLAPLLQMLEVDPEQVIFLGDTAHDRYCAMSAGVRFALAGWNHRAEAQPGDFVLSHPLELLELLRE</sequence>
<dbReference type="InterPro" id="IPR006439">
    <property type="entry name" value="HAD-SF_hydro_IA"/>
</dbReference>
<proteinExistence type="predicted"/>
<organism evidence="1">
    <name type="scientific">freshwater metagenome</name>
    <dbReference type="NCBI Taxonomy" id="449393"/>
    <lineage>
        <taxon>unclassified sequences</taxon>
        <taxon>metagenomes</taxon>
        <taxon>ecological metagenomes</taxon>
    </lineage>
</organism>
<dbReference type="EMBL" id="CAEZXE010000077">
    <property type="protein sequence ID" value="CAB4680350.1"/>
    <property type="molecule type" value="Genomic_DNA"/>
</dbReference>
<dbReference type="SFLD" id="SFLDS00003">
    <property type="entry name" value="Haloacid_Dehalogenase"/>
    <property type="match status" value="1"/>
</dbReference>
<dbReference type="InterPro" id="IPR050155">
    <property type="entry name" value="HAD-like_hydrolase_sf"/>
</dbReference>
<gene>
    <name evidence="1" type="ORF">UFOPK2350_00969</name>
</gene>
<dbReference type="SFLD" id="SFLDG01129">
    <property type="entry name" value="C1.5:_HAD__Beta-PGM__Phosphata"/>
    <property type="match status" value="1"/>
</dbReference>
<dbReference type="InterPro" id="IPR023214">
    <property type="entry name" value="HAD_sf"/>
</dbReference>
<accession>A0A6J6N166</accession>